<dbReference type="InterPro" id="IPR002589">
    <property type="entry name" value="Macro_dom"/>
</dbReference>
<comment type="cofactor">
    <cofactor evidence="1">
        <name>Zn(2+)</name>
        <dbReference type="ChEBI" id="CHEBI:29105"/>
    </cofactor>
</comment>
<feature type="region of interest" description="Disordered" evidence="9">
    <location>
        <begin position="210"/>
        <end position="243"/>
    </location>
</feature>
<evidence type="ECO:0000256" key="3">
    <source>
        <dbReference type="ARBA" id="ARBA00022723"/>
    </source>
</evidence>
<feature type="compositionally biased region" description="Polar residues" evidence="9">
    <location>
        <begin position="234"/>
        <end position="243"/>
    </location>
</feature>
<keyword evidence="12" id="KW-1185">Reference proteome</keyword>
<keyword evidence="4" id="KW-0378">Hydrolase</keyword>
<evidence type="ECO:0000256" key="2">
    <source>
        <dbReference type="ARBA" id="ARBA00018852"/>
    </source>
</evidence>
<gene>
    <name evidence="11" type="ORF">D5R93_12745</name>
</gene>
<keyword evidence="5" id="KW-0862">Zinc</keyword>
<feature type="domain" description="Macro" evidence="10">
    <location>
        <begin position="1"/>
        <end position="243"/>
    </location>
</feature>
<dbReference type="EMBL" id="CP032514">
    <property type="protein sequence ID" value="AYD91038.1"/>
    <property type="molecule type" value="Genomic_DNA"/>
</dbReference>
<keyword evidence="3" id="KW-0479">Metal-binding</keyword>
<comment type="similarity">
    <text evidence="8">Belongs to the MacroD-type family. Zn-Macro subfamily.</text>
</comment>
<dbReference type="CDD" id="cd02908">
    <property type="entry name" value="Macro_OAADPr_deacetylase"/>
    <property type="match status" value="1"/>
</dbReference>
<dbReference type="SMART" id="SM00506">
    <property type="entry name" value="A1pp"/>
    <property type="match status" value="1"/>
</dbReference>
<evidence type="ECO:0000256" key="8">
    <source>
        <dbReference type="ARBA" id="ARBA00093459"/>
    </source>
</evidence>
<dbReference type="Gene3D" id="3.40.220.10">
    <property type="entry name" value="Leucine Aminopeptidase, subunit E, domain 1"/>
    <property type="match status" value="1"/>
</dbReference>
<protein>
    <recommendedName>
        <fullName evidence="2">Protein-ADP-ribose hydrolase</fullName>
    </recommendedName>
</protein>
<evidence type="ECO:0000256" key="7">
    <source>
        <dbReference type="ARBA" id="ARBA00048482"/>
    </source>
</evidence>
<dbReference type="PANTHER" id="PTHR11106">
    <property type="entry name" value="GANGLIOSIDE INDUCED DIFFERENTIATION ASSOCIATED PROTEIN 2-RELATED"/>
    <property type="match status" value="1"/>
</dbReference>
<dbReference type="Pfam" id="PF01661">
    <property type="entry name" value="Macro"/>
    <property type="match status" value="1"/>
</dbReference>
<dbReference type="InterPro" id="IPR043472">
    <property type="entry name" value="Macro_dom-like"/>
</dbReference>
<organism evidence="11 12">
    <name type="scientific">Actinomyces lilanjuaniae</name>
    <dbReference type="NCBI Taxonomy" id="2321394"/>
    <lineage>
        <taxon>Bacteria</taxon>
        <taxon>Bacillati</taxon>
        <taxon>Actinomycetota</taxon>
        <taxon>Actinomycetes</taxon>
        <taxon>Actinomycetales</taxon>
        <taxon>Actinomycetaceae</taxon>
        <taxon>Actinomyces</taxon>
    </lineage>
</organism>
<dbReference type="PROSITE" id="PS51154">
    <property type="entry name" value="MACRO"/>
    <property type="match status" value="1"/>
</dbReference>
<keyword evidence="6" id="KW-0326">Glycosidase</keyword>
<reference evidence="11 12" key="1">
    <citation type="submission" date="2018-09" db="EMBL/GenBank/DDBJ databases">
        <authorList>
            <person name="Li J."/>
        </authorList>
    </citation>
    <scope>NUCLEOTIDE SEQUENCE [LARGE SCALE GENOMIC DNA]</scope>
    <source>
        <strain evidence="11 12">2129</strain>
    </source>
</reference>
<name>A0ABM6Z7G1_9ACTO</name>
<evidence type="ECO:0000256" key="9">
    <source>
        <dbReference type="SAM" id="MobiDB-lite"/>
    </source>
</evidence>
<sequence>MALWQGDITRLRVGAVVNAANSALLGCRVPGHACIDNAIHAAAGPWLRNACAEHVRAQGAPEPTGTAVLTPGFSLPAQAVIHTVGPVVSGGEPTEENARLLASCYRSCLETAWSAGLDSIALCSVSTGAFGYPVEQAARVALTEVLDWLGEHGDSAGAAEASGPAVGAVRACSSSSTPSPSVTLRCTRAFWRSTRAASGVVLPGTQVPAASRRVAAPVTPRARHHSHGLAAEATKSSRAAESS</sequence>
<evidence type="ECO:0000256" key="5">
    <source>
        <dbReference type="ARBA" id="ARBA00022833"/>
    </source>
</evidence>
<dbReference type="PANTHER" id="PTHR11106:SF121">
    <property type="entry name" value="ADP-RIBOSE 1''-PHOSPHATE PHOSPHATASE"/>
    <property type="match status" value="1"/>
</dbReference>
<evidence type="ECO:0000313" key="12">
    <source>
        <dbReference type="Proteomes" id="UP000273001"/>
    </source>
</evidence>
<feature type="compositionally biased region" description="Low complexity" evidence="9">
    <location>
        <begin position="210"/>
        <end position="220"/>
    </location>
</feature>
<evidence type="ECO:0000256" key="6">
    <source>
        <dbReference type="ARBA" id="ARBA00023295"/>
    </source>
</evidence>
<evidence type="ECO:0000259" key="10">
    <source>
        <dbReference type="PROSITE" id="PS51154"/>
    </source>
</evidence>
<proteinExistence type="inferred from homology"/>
<dbReference type="Proteomes" id="UP000273001">
    <property type="component" value="Chromosome"/>
</dbReference>
<evidence type="ECO:0000256" key="1">
    <source>
        <dbReference type="ARBA" id="ARBA00001947"/>
    </source>
</evidence>
<comment type="catalytic activity">
    <reaction evidence="7">
        <text>4-O-(ADP-D-ribosyl)-L-aspartyl-[protein] + H2O = L-aspartyl-[protein] + ADP-D-ribose + H(+)</text>
        <dbReference type="Rhea" id="RHEA:54428"/>
        <dbReference type="Rhea" id="RHEA-COMP:9867"/>
        <dbReference type="Rhea" id="RHEA-COMP:13832"/>
        <dbReference type="ChEBI" id="CHEBI:15377"/>
        <dbReference type="ChEBI" id="CHEBI:15378"/>
        <dbReference type="ChEBI" id="CHEBI:29961"/>
        <dbReference type="ChEBI" id="CHEBI:57967"/>
        <dbReference type="ChEBI" id="CHEBI:138102"/>
    </reaction>
    <physiologicalReaction direction="left-to-right" evidence="7">
        <dbReference type="Rhea" id="RHEA:54429"/>
    </physiologicalReaction>
</comment>
<evidence type="ECO:0000256" key="4">
    <source>
        <dbReference type="ARBA" id="ARBA00022801"/>
    </source>
</evidence>
<evidence type="ECO:0000313" key="11">
    <source>
        <dbReference type="EMBL" id="AYD91038.1"/>
    </source>
</evidence>
<accession>A0ABM6Z7G1</accession>
<dbReference type="SUPFAM" id="SSF52949">
    <property type="entry name" value="Macro domain-like"/>
    <property type="match status" value="1"/>
</dbReference>